<dbReference type="EMBL" id="CAEZXX010000110">
    <property type="protein sequence ID" value="CAB4717681.1"/>
    <property type="molecule type" value="Genomic_DNA"/>
</dbReference>
<dbReference type="Pfam" id="PF03476">
    <property type="entry name" value="MOSC_N"/>
    <property type="match status" value="1"/>
</dbReference>
<organism evidence="3">
    <name type="scientific">freshwater metagenome</name>
    <dbReference type="NCBI Taxonomy" id="449393"/>
    <lineage>
        <taxon>unclassified sequences</taxon>
        <taxon>metagenomes</taxon>
        <taxon>ecological metagenomes</taxon>
    </lineage>
</organism>
<dbReference type="SUPFAM" id="SSF50800">
    <property type="entry name" value="PK beta-barrel domain-like"/>
    <property type="match status" value="1"/>
</dbReference>
<dbReference type="GO" id="GO:0030151">
    <property type="term" value="F:molybdenum ion binding"/>
    <property type="evidence" value="ECO:0007669"/>
    <property type="project" value="InterPro"/>
</dbReference>
<name>A0A6J6R138_9ZZZZ</name>
<accession>A0A6J6R138</accession>
<proteinExistence type="predicted"/>
<dbReference type="GO" id="GO:0030170">
    <property type="term" value="F:pyridoxal phosphate binding"/>
    <property type="evidence" value="ECO:0007669"/>
    <property type="project" value="InterPro"/>
</dbReference>
<protein>
    <submittedName>
        <fullName evidence="3">Unannotated protein</fullName>
    </submittedName>
</protein>
<dbReference type="GO" id="GO:0003824">
    <property type="term" value="F:catalytic activity"/>
    <property type="evidence" value="ECO:0007669"/>
    <property type="project" value="InterPro"/>
</dbReference>
<evidence type="ECO:0000256" key="1">
    <source>
        <dbReference type="SAM" id="MobiDB-lite"/>
    </source>
</evidence>
<feature type="domain" description="MOSC" evidence="2">
    <location>
        <begin position="136"/>
        <end position="280"/>
    </location>
</feature>
<feature type="region of interest" description="Disordered" evidence="1">
    <location>
        <begin position="98"/>
        <end position="123"/>
    </location>
</feature>
<evidence type="ECO:0000313" key="3">
    <source>
        <dbReference type="EMBL" id="CAB4717681.1"/>
    </source>
</evidence>
<dbReference type="InterPro" id="IPR005303">
    <property type="entry name" value="MOCOS_middle"/>
</dbReference>
<sequence>MRLSEIWTYPVKSMIGFTTPSALLGETGIVGDRRWALRDAANGGLRTGKKVSALMQCAATTDGPDSPAARIVLPDGTVTSTDAPDINARLSAVAGFPVHLDGRPAPGSESRRREAPPAGSDPLSEIREVMGRIGSEPLPDFSVFPADVLEFEGPLGGYYDALPLLIMTTSTMRTLSDALPGSVVDVLRFRPSLMIDTDAAPGYPEAGWARGTRLAVGSALLEIEMGCPRCVMPTREVNASIPADREILRYIVRELDQNLGVYARVLRGGTVGVGDEVVVA</sequence>
<dbReference type="AlphaFoldDB" id="A0A6J6R138"/>
<gene>
    <name evidence="3" type="ORF">UFOPK2602_01515</name>
</gene>
<dbReference type="Gene3D" id="2.40.33.20">
    <property type="entry name" value="PK beta-barrel domain-like"/>
    <property type="match status" value="1"/>
</dbReference>
<dbReference type="Pfam" id="PF03473">
    <property type="entry name" value="MOSC"/>
    <property type="match status" value="1"/>
</dbReference>
<dbReference type="InterPro" id="IPR005302">
    <property type="entry name" value="MoCF_Sase_C"/>
</dbReference>
<dbReference type="PROSITE" id="PS51340">
    <property type="entry name" value="MOSC"/>
    <property type="match status" value="1"/>
</dbReference>
<evidence type="ECO:0000259" key="2">
    <source>
        <dbReference type="PROSITE" id="PS51340"/>
    </source>
</evidence>
<reference evidence="3" key="1">
    <citation type="submission" date="2020-05" db="EMBL/GenBank/DDBJ databases">
        <authorList>
            <person name="Chiriac C."/>
            <person name="Salcher M."/>
            <person name="Ghai R."/>
            <person name="Kavagutti S V."/>
        </authorList>
    </citation>
    <scope>NUCLEOTIDE SEQUENCE</scope>
</reference>
<dbReference type="InterPro" id="IPR011037">
    <property type="entry name" value="Pyrv_Knase-like_insert_dom_sf"/>
</dbReference>